<dbReference type="STRING" id="459525.SAMN04488137_0573"/>
<dbReference type="Proteomes" id="UP000199544">
    <property type="component" value="Unassembled WGS sequence"/>
</dbReference>
<reference evidence="3" key="1">
    <citation type="submission" date="2016-10" db="EMBL/GenBank/DDBJ databases">
        <authorList>
            <person name="Varghese N."/>
            <person name="Submissions S."/>
        </authorList>
    </citation>
    <scope>NUCLEOTIDE SEQUENCE [LARGE SCALE GENOMIC DNA]</scope>
    <source>
        <strain evidence="3">CGMCC 1.6854</strain>
    </source>
</reference>
<accession>A0A1G9TXK2</accession>
<dbReference type="AlphaFoldDB" id="A0A1G9TXK2"/>
<keyword evidence="3" id="KW-1185">Reference proteome</keyword>
<dbReference type="Gene3D" id="3.90.1150.200">
    <property type="match status" value="1"/>
</dbReference>
<proteinExistence type="predicted"/>
<dbReference type="SUPFAM" id="SSF159888">
    <property type="entry name" value="YdhG-like"/>
    <property type="match status" value="1"/>
</dbReference>
<protein>
    <recommendedName>
        <fullName evidence="1">YdhG-like domain-containing protein</fullName>
    </recommendedName>
</protein>
<evidence type="ECO:0000313" key="3">
    <source>
        <dbReference type="Proteomes" id="UP000199544"/>
    </source>
</evidence>
<dbReference type="Pfam" id="PF08818">
    <property type="entry name" value="DUF1801"/>
    <property type="match status" value="1"/>
</dbReference>
<dbReference type="InterPro" id="IPR014922">
    <property type="entry name" value="YdhG-like"/>
</dbReference>
<dbReference type="OrthoDB" id="9811812at2"/>
<organism evidence="2 3">
    <name type="scientific">Fictibacillus solisalsi</name>
    <dbReference type="NCBI Taxonomy" id="459525"/>
    <lineage>
        <taxon>Bacteria</taxon>
        <taxon>Bacillati</taxon>
        <taxon>Bacillota</taxon>
        <taxon>Bacilli</taxon>
        <taxon>Bacillales</taxon>
        <taxon>Fictibacillaceae</taxon>
        <taxon>Fictibacillus</taxon>
    </lineage>
</organism>
<evidence type="ECO:0000313" key="2">
    <source>
        <dbReference type="EMBL" id="SDM52469.1"/>
    </source>
</evidence>
<gene>
    <name evidence="2" type="ORF">SAMN04488137_0573</name>
</gene>
<dbReference type="EMBL" id="FNHW01000001">
    <property type="protein sequence ID" value="SDM52469.1"/>
    <property type="molecule type" value="Genomic_DNA"/>
</dbReference>
<feature type="domain" description="YdhG-like" evidence="1">
    <location>
        <begin position="24"/>
        <end position="129"/>
    </location>
</feature>
<dbReference type="RefSeq" id="WP_090232398.1">
    <property type="nucleotide sequence ID" value="NZ_FNHW01000001.1"/>
</dbReference>
<name>A0A1G9TXK2_9BACL</name>
<sequence>MVTKKKSGQEEVQAFMQVLDHPLKQEIQRVREIILDTHPELNEQIKWNAPSYCFRGEDCLTFNLHGKGFFRLIFHCGANSKEPKCMRLLVKDKTGMLEWLADDRAMVKFYDMNDVEAKGEKLGDVIQTWLQES</sequence>
<evidence type="ECO:0000259" key="1">
    <source>
        <dbReference type="Pfam" id="PF08818"/>
    </source>
</evidence>